<accession>A0A7C8L0L9</accession>
<dbReference type="EMBL" id="WEID01000128">
    <property type="protein sequence ID" value="KAB8125741.1"/>
    <property type="molecule type" value="Genomic_DNA"/>
</dbReference>
<dbReference type="RefSeq" id="WP_153407000.1">
    <property type="nucleotide sequence ID" value="NZ_ML762459.1"/>
</dbReference>
<dbReference type="PANTHER" id="PTHR37806">
    <property type="entry name" value="LMO0724 PROTEIN"/>
    <property type="match status" value="1"/>
</dbReference>
<dbReference type="Gene3D" id="3.90.70.10">
    <property type="entry name" value="Cysteine proteinases"/>
    <property type="match status" value="1"/>
</dbReference>
<dbReference type="InterPro" id="IPR016997">
    <property type="entry name" value="UCP032442"/>
</dbReference>
<dbReference type="PANTHER" id="PTHR37806:SF1">
    <property type="entry name" value="PEPTIDASE C39-LIKE DOMAIN-CONTAINING PROTEIN"/>
    <property type="match status" value="1"/>
</dbReference>
<gene>
    <name evidence="2" type="ORF">F9U64_21835</name>
</gene>
<dbReference type="Pfam" id="PF13529">
    <property type="entry name" value="Peptidase_C39_2"/>
    <property type="match status" value="1"/>
</dbReference>
<keyword evidence="3" id="KW-1185">Reference proteome</keyword>
<dbReference type="OrthoDB" id="1164310at2"/>
<comment type="caution">
    <text evidence="2">The sequence shown here is derived from an EMBL/GenBank/DDBJ whole genome shotgun (WGS) entry which is preliminary data.</text>
</comment>
<dbReference type="AlphaFoldDB" id="A0A7C8L0L9"/>
<evidence type="ECO:0000313" key="3">
    <source>
        <dbReference type="Proteomes" id="UP000480246"/>
    </source>
</evidence>
<reference evidence="2 3" key="1">
    <citation type="submission" date="2019-10" db="EMBL/GenBank/DDBJ databases">
        <title>Gracilibacillus sp. nov. isolated from rice seeds.</title>
        <authorList>
            <person name="He S."/>
        </authorList>
    </citation>
    <scope>NUCLEOTIDE SEQUENCE [LARGE SCALE GENOMIC DNA]</scope>
    <source>
        <strain evidence="2 3">TD8</strain>
    </source>
</reference>
<dbReference type="Proteomes" id="UP000480246">
    <property type="component" value="Unassembled WGS sequence"/>
</dbReference>
<proteinExistence type="predicted"/>
<name>A0A7C8L0L9_9BACI</name>
<dbReference type="PIRSF" id="PIRSF032442">
    <property type="entry name" value="UCP032442"/>
    <property type="match status" value="1"/>
</dbReference>
<organism evidence="2 3">
    <name type="scientific">Gracilibacillus oryzae</name>
    <dbReference type="NCBI Taxonomy" id="1672701"/>
    <lineage>
        <taxon>Bacteria</taxon>
        <taxon>Bacillati</taxon>
        <taxon>Bacillota</taxon>
        <taxon>Bacilli</taxon>
        <taxon>Bacillales</taxon>
        <taxon>Bacillaceae</taxon>
        <taxon>Gracilibacillus</taxon>
    </lineage>
</organism>
<protein>
    <recommendedName>
        <fullName evidence="1">Peptidase C39-like domain-containing protein</fullName>
    </recommendedName>
</protein>
<feature type="domain" description="Peptidase C39-like" evidence="1">
    <location>
        <begin position="63"/>
        <end position="224"/>
    </location>
</feature>
<sequence length="257" mass="28931">MDGKRGLAIVSLISLFTIGGFEFAKETRSGNEKAATLNKTSSINLTKKNSSLIADFLDKKIMLNVPHISQLPELMRGCEVTSLTMLLNYYNIDVGKMELAENIEYEPFEVNGIRGNMHEGFVGDMETFSKPGLGVYIEPVIELASKYVSSDRIIDLSNEEPADLYNAVQDGMPVWVITNANFQKLNEQQFMTWQTELGEMQVTYQHHSVVITGYDEEYVYVNDPLGTEKDKAVNRENFEQAWIQMGQQAFTISAANN</sequence>
<evidence type="ECO:0000259" key="1">
    <source>
        <dbReference type="Pfam" id="PF13529"/>
    </source>
</evidence>
<dbReference type="InterPro" id="IPR039563">
    <property type="entry name" value="Peptidase_C39_single_dom"/>
</dbReference>
<dbReference type="InterPro" id="IPR039564">
    <property type="entry name" value="Peptidase_C39-like"/>
</dbReference>
<evidence type="ECO:0000313" key="2">
    <source>
        <dbReference type="EMBL" id="KAB8125741.1"/>
    </source>
</evidence>
<dbReference type="CDD" id="cd02549">
    <property type="entry name" value="Peptidase_C39A"/>
    <property type="match status" value="1"/>
</dbReference>